<name>A0A059UHI0_SALPI</name>
<dbReference type="InterPro" id="IPR029063">
    <property type="entry name" value="SAM-dependent_MTases_sf"/>
</dbReference>
<feature type="domain" description="Methyltransferase" evidence="1">
    <location>
        <begin position="198"/>
        <end position="289"/>
    </location>
</feature>
<dbReference type="AlphaFoldDB" id="A0A059UHI0"/>
<dbReference type="Gene3D" id="3.40.50.150">
    <property type="entry name" value="Vaccinia Virus protein VP39"/>
    <property type="match status" value="1"/>
</dbReference>
<accession>A0A059UHI0</accession>
<dbReference type="SUPFAM" id="SSF53335">
    <property type="entry name" value="S-adenosyl-L-methionine-dependent methyltransferases"/>
    <property type="match status" value="1"/>
</dbReference>
<proteinExistence type="predicted"/>
<gene>
    <name evidence="2" type="primary">lom37</name>
</gene>
<sequence length="375" mass="40515">MADQEVIEPALSQAEQVVVEDPVVQDVWAGVERGGAGELAESYVLATVLLGVAKAGIASRLSATEWTELVRLMPDGGSVELVRNTLRHLAVRGIVEARDVEWAGAEVSSRTPAGGSWRLTARGADLFDEVSMGLLGFYAEAYAPVLGRLDGLLTGQLDYGTDVTRDAEALGRRCEPMTVSFCAGLLSRLMAERGATSVLELGCGTGGLLLHMAARDASLRAVGLDIAPEAVELARRRVAERGLGDRLEFVVGDAFAPDTWPENAASCDFMLAVGALHEQFRDGEDAVVALLARYRGWLSAKLGRVFLLAEPELRIDAEDGDYFLLHALTKQGFPQPREPWLDVLARAGLTCRRIYTQPRVAFRFAFYEVTAGPAR</sequence>
<dbReference type="Pfam" id="PF13649">
    <property type="entry name" value="Methyltransf_25"/>
    <property type="match status" value="1"/>
</dbReference>
<dbReference type="EMBL" id="KF731828">
    <property type="protein sequence ID" value="AHZ61871.1"/>
    <property type="molecule type" value="Genomic_DNA"/>
</dbReference>
<evidence type="ECO:0000259" key="1">
    <source>
        <dbReference type="Pfam" id="PF13649"/>
    </source>
</evidence>
<evidence type="ECO:0000313" key="2">
    <source>
        <dbReference type="EMBL" id="AHZ61871.1"/>
    </source>
</evidence>
<protein>
    <submittedName>
        <fullName evidence="2">Lom37</fullName>
    </submittedName>
</protein>
<reference evidence="2" key="1">
    <citation type="journal article" date="2014" name="Tetrahedron">
        <title>Discovery of the lomaiviticin biosynthetic gene cluster in Salinispora pacifica.</title>
        <authorList>
            <person name="Janso J.E."/>
            <person name="Haltli B.A."/>
            <person name="Eustaquio A.S."/>
            <person name="Kulowski K."/>
            <person name="Waldman A.J."/>
            <person name="Zha L."/>
            <person name="Nakamura H."/>
            <person name="Bernan V.S."/>
            <person name="He H."/>
            <person name="Carter G.T."/>
            <person name="Koehn F.E."/>
            <person name="Balskus E.P."/>
        </authorList>
    </citation>
    <scope>NUCLEOTIDE SEQUENCE</scope>
    <source>
        <strain evidence="2">DPJ-0016</strain>
    </source>
</reference>
<dbReference type="InterPro" id="IPR041698">
    <property type="entry name" value="Methyltransf_25"/>
</dbReference>
<organism evidence="2">
    <name type="scientific">Salinispora pacifica</name>
    <dbReference type="NCBI Taxonomy" id="351187"/>
    <lineage>
        <taxon>Bacteria</taxon>
        <taxon>Bacillati</taxon>
        <taxon>Actinomycetota</taxon>
        <taxon>Actinomycetes</taxon>
        <taxon>Micromonosporales</taxon>
        <taxon>Micromonosporaceae</taxon>
        <taxon>Salinispora</taxon>
    </lineage>
</organism>